<dbReference type="KEGG" id="slt:Slit_2648"/>
<keyword evidence="3" id="KW-1185">Reference proteome</keyword>
<dbReference type="Proteomes" id="UP000001625">
    <property type="component" value="Chromosome"/>
</dbReference>
<feature type="transmembrane region" description="Helical" evidence="1">
    <location>
        <begin position="5"/>
        <end position="22"/>
    </location>
</feature>
<gene>
    <name evidence="2" type="ordered locus">Slit_2648</name>
</gene>
<accession>D5CNV2</accession>
<sequence length="148" mass="16118">MRHKYLTGMVALLAGVAFIHIADKLLGVKIELFSGLSTFSFAWGVDLFVVPFLSGLLVTRIFGMGGKWLCYLPPLIVRSISYAEIAYVTGIPHGSILNPVGWWGLYVILAIESAAMGGILGEVMIKGVYGRSAKVSQEDRRPATERES</sequence>
<feature type="transmembrane region" description="Helical" evidence="1">
    <location>
        <begin position="75"/>
        <end position="97"/>
    </location>
</feature>
<dbReference type="STRING" id="580332.Slit_2648"/>
<dbReference type="EMBL" id="CP001965">
    <property type="protein sequence ID" value="ADE12873.1"/>
    <property type="molecule type" value="Genomic_DNA"/>
</dbReference>
<evidence type="ECO:0000313" key="3">
    <source>
        <dbReference type="Proteomes" id="UP000001625"/>
    </source>
</evidence>
<evidence type="ECO:0000313" key="2">
    <source>
        <dbReference type="EMBL" id="ADE12873.1"/>
    </source>
</evidence>
<protein>
    <submittedName>
        <fullName evidence="2">Uncharacterized protein</fullName>
    </submittedName>
</protein>
<feature type="transmembrane region" description="Helical" evidence="1">
    <location>
        <begin position="42"/>
        <end position="63"/>
    </location>
</feature>
<dbReference type="OrthoDB" id="9151998at2"/>
<evidence type="ECO:0000256" key="1">
    <source>
        <dbReference type="SAM" id="Phobius"/>
    </source>
</evidence>
<dbReference type="HOGENOM" id="CLU_1757590_0_0_4"/>
<reference evidence="2 3" key="1">
    <citation type="submission" date="2010-03" db="EMBL/GenBank/DDBJ databases">
        <title>Complete sequence of Sideroxydans lithotrophicus ES-1.</title>
        <authorList>
            <consortium name="US DOE Joint Genome Institute"/>
            <person name="Lucas S."/>
            <person name="Copeland A."/>
            <person name="Lapidus A."/>
            <person name="Cheng J.-F."/>
            <person name="Bruce D."/>
            <person name="Goodwin L."/>
            <person name="Pitluck S."/>
            <person name="Munk A.C."/>
            <person name="Detter J.C."/>
            <person name="Han C."/>
            <person name="Tapia R."/>
            <person name="Larimer F."/>
            <person name="Land M."/>
            <person name="Hauser L."/>
            <person name="Kyrpides N."/>
            <person name="Ivanova N."/>
            <person name="Emerson D."/>
            <person name="Woyke T."/>
        </authorList>
    </citation>
    <scope>NUCLEOTIDE SEQUENCE [LARGE SCALE GENOMIC DNA]</scope>
    <source>
        <strain evidence="2 3">ES-1</strain>
    </source>
</reference>
<dbReference type="eggNOG" id="ENOG502ZGIM">
    <property type="taxonomic scope" value="Bacteria"/>
</dbReference>
<feature type="transmembrane region" description="Helical" evidence="1">
    <location>
        <begin position="103"/>
        <end position="125"/>
    </location>
</feature>
<dbReference type="AlphaFoldDB" id="D5CNV2"/>
<keyword evidence="1" id="KW-1133">Transmembrane helix</keyword>
<proteinExistence type="predicted"/>
<keyword evidence="1" id="KW-0472">Membrane</keyword>
<dbReference type="RefSeq" id="WP_013030771.1">
    <property type="nucleotide sequence ID" value="NC_013959.1"/>
</dbReference>
<organism evidence="2 3">
    <name type="scientific">Sideroxydans lithotrophicus (strain ES-1)</name>
    <dbReference type="NCBI Taxonomy" id="580332"/>
    <lineage>
        <taxon>Bacteria</taxon>
        <taxon>Pseudomonadati</taxon>
        <taxon>Pseudomonadota</taxon>
        <taxon>Betaproteobacteria</taxon>
        <taxon>Nitrosomonadales</taxon>
        <taxon>Gallionellaceae</taxon>
        <taxon>Sideroxydans</taxon>
    </lineage>
</organism>
<keyword evidence="1" id="KW-0812">Transmembrane</keyword>
<name>D5CNV2_SIDLE</name>